<keyword evidence="4" id="KW-1185">Reference proteome</keyword>
<dbReference type="GO" id="GO:0005524">
    <property type="term" value="F:ATP binding"/>
    <property type="evidence" value="ECO:0007669"/>
    <property type="project" value="UniProtKB-UniRule"/>
</dbReference>
<reference evidence="3" key="1">
    <citation type="submission" date="2020-01" db="EMBL/GenBank/DDBJ databases">
        <title>Genome sequence of Kobresia littledalei, the first chromosome-level genome in the family Cyperaceae.</title>
        <authorList>
            <person name="Qu G."/>
        </authorList>
    </citation>
    <scope>NUCLEOTIDE SEQUENCE</scope>
    <source>
        <strain evidence="3">C.B.Clarke</strain>
        <tissue evidence="3">Leaf</tissue>
    </source>
</reference>
<dbReference type="InterPro" id="IPR017441">
    <property type="entry name" value="Protein_kinase_ATP_BS"/>
</dbReference>
<dbReference type="OrthoDB" id="693357at2759"/>
<dbReference type="InterPro" id="IPR011009">
    <property type="entry name" value="Kinase-like_dom_sf"/>
</dbReference>
<protein>
    <recommendedName>
        <fullName evidence="5">Protein kinase domain-containing protein</fullName>
    </recommendedName>
</protein>
<dbReference type="PROSITE" id="PS00107">
    <property type="entry name" value="PROTEIN_KINASE_ATP"/>
    <property type="match status" value="1"/>
</dbReference>
<keyword evidence="1" id="KW-0547">Nucleotide-binding</keyword>
<sequence length="281" mass="30923">MGCLICKPIAATSAEDFCFSLFFPTYSGATSAADAQRETSRVDDPLKAPPLQRGYNTSRHVITSPERDRNGWPTWLSAAAGDAVSGWTPRRADSFEKLEKIGSGTYSNVYKAIDLDKRHVVALKKVRIDGVAAVGPGEPQKKATSEAARTPFYVTLKLLCDLKFPSRKARANGSGGYDTVKQVPRLVTSARTRQEKFPPPHLDGSIGHNMDTTSDVSEFFSSTVIELRKDRSRKKSLSWMEHPMRNPSRRKGGTKVRPGRKMAPPILIGGFSPGREAQDAW</sequence>
<gene>
    <name evidence="3" type="ORF">FCM35_KLT17730</name>
</gene>
<evidence type="ECO:0000256" key="1">
    <source>
        <dbReference type="PROSITE-ProRule" id="PRU10141"/>
    </source>
</evidence>
<proteinExistence type="predicted"/>
<evidence type="ECO:0008006" key="5">
    <source>
        <dbReference type="Google" id="ProtNLM"/>
    </source>
</evidence>
<keyword evidence="1" id="KW-0067">ATP-binding</keyword>
<dbReference type="Proteomes" id="UP000623129">
    <property type="component" value="Unassembled WGS sequence"/>
</dbReference>
<accession>A0A833RCG7</accession>
<dbReference type="Gene3D" id="3.30.200.20">
    <property type="entry name" value="Phosphorylase Kinase, domain 1"/>
    <property type="match status" value="1"/>
</dbReference>
<dbReference type="SUPFAM" id="SSF56112">
    <property type="entry name" value="Protein kinase-like (PK-like)"/>
    <property type="match status" value="1"/>
</dbReference>
<name>A0A833RCG7_9POAL</name>
<comment type="caution">
    <text evidence="3">The sequence shown here is derived from an EMBL/GenBank/DDBJ whole genome shotgun (WGS) entry which is preliminary data.</text>
</comment>
<feature type="compositionally biased region" description="Basic residues" evidence="2">
    <location>
        <begin position="247"/>
        <end position="260"/>
    </location>
</feature>
<feature type="binding site" evidence="1">
    <location>
        <position position="124"/>
    </location>
    <ligand>
        <name>ATP</name>
        <dbReference type="ChEBI" id="CHEBI:30616"/>
    </ligand>
</feature>
<dbReference type="AlphaFoldDB" id="A0A833RCG7"/>
<evidence type="ECO:0000313" key="3">
    <source>
        <dbReference type="EMBL" id="KAF3337143.1"/>
    </source>
</evidence>
<organism evidence="3 4">
    <name type="scientific">Carex littledalei</name>
    <dbReference type="NCBI Taxonomy" id="544730"/>
    <lineage>
        <taxon>Eukaryota</taxon>
        <taxon>Viridiplantae</taxon>
        <taxon>Streptophyta</taxon>
        <taxon>Embryophyta</taxon>
        <taxon>Tracheophyta</taxon>
        <taxon>Spermatophyta</taxon>
        <taxon>Magnoliopsida</taxon>
        <taxon>Liliopsida</taxon>
        <taxon>Poales</taxon>
        <taxon>Cyperaceae</taxon>
        <taxon>Cyperoideae</taxon>
        <taxon>Cariceae</taxon>
        <taxon>Carex</taxon>
        <taxon>Carex subgen. Euthyceras</taxon>
    </lineage>
</organism>
<evidence type="ECO:0000256" key="2">
    <source>
        <dbReference type="SAM" id="MobiDB-lite"/>
    </source>
</evidence>
<evidence type="ECO:0000313" key="4">
    <source>
        <dbReference type="Proteomes" id="UP000623129"/>
    </source>
</evidence>
<feature type="region of interest" description="Disordered" evidence="2">
    <location>
        <begin position="231"/>
        <end position="281"/>
    </location>
</feature>
<dbReference type="EMBL" id="SWLB01000006">
    <property type="protein sequence ID" value="KAF3337143.1"/>
    <property type="molecule type" value="Genomic_DNA"/>
</dbReference>